<dbReference type="SUPFAM" id="SSF56601">
    <property type="entry name" value="beta-lactamase/transpeptidase-like"/>
    <property type="match status" value="1"/>
</dbReference>
<keyword evidence="1" id="KW-0802">TPR repeat</keyword>
<feature type="repeat" description="TPR" evidence="1">
    <location>
        <begin position="406"/>
        <end position="439"/>
    </location>
</feature>
<dbReference type="Gene3D" id="1.25.40.10">
    <property type="entry name" value="Tetratricopeptide repeat domain"/>
    <property type="match status" value="1"/>
</dbReference>
<evidence type="ECO:0000313" key="3">
    <source>
        <dbReference type="EMBL" id="OXA88411.1"/>
    </source>
</evidence>
<dbReference type="SUPFAM" id="SSF48452">
    <property type="entry name" value="TPR-like"/>
    <property type="match status" value="1"/>
</dbReference>
<evidence type="ECO:0000259" key="2">
    <source>
        <dbReference type="Pfam" id="PF00144"/>
    </source>
</evidence>
<dbReference type="AlphaFoldDB" id="A0A226H424"/>
<dbReference type="Gene3D" id="3.40.710.10">
    <property type="entry name" value="DD-peptidase/beta-lactamase superfamily"/>
    <property type="match status" value="1"/>
</dbReference>
<reference evidence="3 4" key="1">
    <citation type="submission" date="2016-11" db="EMBL/GenBank/DDBJ databases">
        <title>Whole genomes of Flavobacteriaceae.</title>
        <authorList>
            <person name="Stine C."/>
            <person name="Li C."/>
            <person name="Tadesse D."/>
        </authorList>
    </citation>
    <scope>NUCLEOTIDE SEQUENCE [LARGE SCALE GENOMIC DNA]</scope>
    <source>
        <strain evidence="3 4">DSM 18292</strain>
    </source>
</reference>
<dbReference type="Proteomes" id="UP000198345">
    <property type="component" value="Unassembled WGS sequence"/>
</dbReference>
<protein>
    <recommendedName>
        <fullName evidence="2">Beta-lactamase-related domain-containing protein</fullName>
    </recommendedName>
</protein>
<dbReference type="InterPro" id="IPR012338">
    <property type="entry name" value="Beta-lactam/transpept-like"/>
</dbReference>
<dbReference type="InterPro" id="IPR050491">
    <property type="entry name" value="AmpC-like"/>
</dbReference>
<comment type="caution">
    <text evidence="3">The sequence shown here is derived from an EMBL/GenBank/DDBJ whole genome shotgun (WGS) entry which is preliminary data.</text>
</comment>
<feature type="domain" description="Beta-lactamase-related" evidence="2">
    <location>
        <begin position="10"/>
        <end position="315"/>
    </location>
</feature>
<dbReference type="PROSITE" id="PS50005">
    <property type="entry name" value="TPR"/>
    <property type="match status" value="1"/>
</dbReference>
<dbReference type="PANTHER" id="PTHR46825">
    <property type="entry name" value="D-ALANYL-D-ALANINE-CARBOXYPEPTIDASE/ENDOPEPTIDASE AMPH"/>
    <property type="match status" value="1"/>
</dbReference>
<organism evidence="3 4">
    <name type="scientific">Flavobacterium hercynium</name>
    <dbReference type="NCBI Taxonomy" id="387094"/>
    <lineage>
        <taxon>Bacteria</taxon>
        <taxon>Pseudomonadati</taxon>
        <taxon>Bacteroidota</taxon>
        <taxon>Flavobacteriia</taxon>
        <taxon>Flavobacteriales</taxon>
        <taxon>Flavobacteriaceae</taxon>
        <taxon>Flavobacterium</taxon>
    </lineage>
</organism>
<evidence type="ECO:0000256" key="1">
    <source>
        <dbReference type="PROSITE-ProRule" id="PRU00339"/>
    </source>
</evidence>
<dbReference type="EMBL" id="MUGW01000032">
    <property type="protein sequence ID" value="OXA88411.1"/>
    <property type="molecule type" value="Genomic_DNA"/>
</dbReference>
<accession>A0A226H424</accession>
<proteinExistence type="predicted"/>
<gene>
    <name evidence="3" type="ORF">B0A66_15750</name>
</gene>
<dbReference type="InterPro" id="IPR019734">
    <property type="entry name" value="TPR_rpt"/>
</dbReference>
<name>A0A226H424_9FLAO</name>
<sequence length="461" mass="52379">MKPVSISQIDEYIAQVQKTSLIPGVSLAIIKNGKIIHRKNYGYANIENDIPVSDITIFRLYSLTKPIVATGVFQLIEKGKLSLEDPVSKYIPDLPASWNTVQIKNLLTQSSGLPDIVKYEKLDEKEAAEKVFADPINFKQGEKFEYNQTNFWLLERVVETVTKQNIQMYITENQFDGAASKNTVLFSTDSRDIIQNRATPYFNYATGSLQMALPYNGNYLNSCNGLNITMNQFIAWDAKFRTKKIISNASKAKMWEVFPYTKEKSEFTSGWDQRIVNGHISYGFSGGRITAYRIFPKDDLSIIFLANGLGGIFNVENTINQIAYLLDNDIIDYKVAAYETLLKTSKSNITDLKSTFVKLKNDPKYKDVDFEESLNVIGYILLNQDKKTNEAITVFQLNAEQHPKSFNAFDSLGEAYEINKDFEKAISNYTQARELNNDEGYRAHINAKLKELNAARTSLKK</sequence>
<evidence type="ECO:0000313" key="4">
    <source>
        <dbReference type="Proteomes" id="UP000198345"/>
    </source>
</evidence>
<keyword evidence="4" id="KW-1185">Reference proteome</keyword>
<dbReference type="InterPro" id="IPR011990">
    <property type="entry name" value="TPR-like_helical_dom_sf"/>
</dbReference>
<dbReference type="PANTHER" id="PTHR46825:SF9">
    <property type="entry name" value="BETA-LACTAMASE-RELATED DOMAIN-CONTAINING PROTEIN"/>
    <property type="match status" value="1"/>
</dbReference>
<dbReference type="InterPro" id="IPR001466">
    <property type="entry name" value="Beta-lactam-related"/>
</dbReference>
<dbReference type="Pfam" id="PF00144">
    <property type="entry name" value="Beta-lactamase"/>
    <property type="match status" value="1"/>
</dbReference>